<accession>M7NYD5</accession>
<evidence type="ECO:0000256" key="1">
    <source>
        <dbReference type="SAM" id="SignalP"/>
    </source>
</evidence>
<evidence type="ECO:0000313" key="3">
    <source>
        <dbReference type="Proteomes" id="UP000012019"/>
    </source>
</evidence>
<keyword evidence="3" id="KW-1185">Reference proteome</keyword>
<name>M7NYD5_9GAMM</name>
<dbReference type="InterPro" id="IPR011990">
    <property type="entry name" value="TPR-like_helical_dom_sf"/>
</dbReference>
<comment type="caution">
    <text evidence="2">The sequence shown here is derived from an EMBL/GenBank/DDBJ whole genome shotgun (WGS) entry which is preliminary data.</text>
</comment>
<dbReference type="Pfam" id="PF13432">
    <property type="entry name" value="TPR_16"/>
    <property type="match status" value="2"/>
</dbReference>
<dbReference type="EMBL" id="APHR01000065">
    <property type="protein sequence ID" value="EMR12221.1"/>
    <property type="molecule type" value="Genomic_DNA"/>
</dbReference>
<reference evidence="2 3" key="1">
    <citation type="journal article" date="2013" name="Genome Announc.">
        <title>Draft Genome Sequence of Methylophaga lonarensis MPLT, a Haloalkaliphilic (Non-Methane-Utilizing) Methylotroph.</title>
        <authorList>
            <person name="Shetty S.A."/>
            <person name="Marathe N.P."/>
            <person name="Munot H."/>
            <person name="Antony C.P."/>
            <person name="Dhotre D.P."/>
            <person name="Murrell J.C."/>
            <person name="Shouche Y.S."/>
        </authorList>
    </citation>
    <scope>NUCLEOTIDE SEQUENCE [LARGE SCALE GENOMIC DNA]</scope>
    <source>
        <strain evidence="2 3">MPL</strain>
    </source>
</reference>
<dbReference type="PROSITE" id="PS51257">
    <property type="entry name" value="PROKAR_LIPOPROTEIN"/>
    <property type="match status" value="1"/>
</dbReference>
<proteinExistence type="predicted"/>
<sequence>MKYLISIAFVLALMGCAQTGEQRSAMSSKQYCEGRIDADTAMKLDLIEQLMAGGRLHAALAHLDNLDSQTLHARYLRAEILRQTGRTDNAEQLYETLLDTCMQGQGHHGLGLIAGRQQQLDKASQQLAQAARLLPVDARVRNDYGYVLLLKGELPAARAEFLTAMELDDQAGLAATNMLLLLLLNNQQAEAESLSRRMQLDAKALADLTSQAEQIRNSSEYR</sequence>
<dbReference type="RefSeq" id="WP_009727234.1">
    <property type="nucleotide sequence ID" value="NZ_APHR01000065.1"/>
</dbReference>
<dbReference type="Gene3D" id="1.25.40.10">
    <property type="entry name" value="Tetratricopeptide repeat domain"/>
    <property type="match status" value="2"/>
</dbReference>
<dbReference type="STRING" id="1286106.MPL1_11398"/>
<protein>
    <submittedName>
        <fullName evidence="2">Uncharacterized protein</fullName>
    </submittedName>
</protein>
<dbReference type="OrthoDB" id="6181789at2"/>
<evidence type="ECO:0000313" key="2">
    <source>
        <dbReference type="EMBL" id="EMR12221.1"/>
    </source>
</evidence>
<feature type="chain" id="PRO_5004082633" evidence="1">
    <location>
        <begin position="20"/>
        <end position="222"/>
    </location>
</feature>
<organism evidence="2 3">
    <name type="scientific">Methylophaga lonarensis MPL</name>
    <dbReference type="NCBI Taxonomy" id="1286106"/>
    <lineage>
        <taxon>Bacteria</taxon>
        <taxon>Pseudomonadati</taxon>
        <taxon>Pseudomonadota</taxon>
        <taxon>Gammaproteobacteria</taxon>
        <taxon>Thiotrichales</taxon>
        <taxon>Piscirickettsiaceae</taxon>
        <taxon>Methylophaga</taxon>
    </lineage>
</organism>
<dbReference type="SUPFAM" id="SSF48452">
    <property type="entry name" value="TPR-like"/>
    <property type="match status" value="1"/>
</dbReference>
<dbReference type="Proteomes" id="UP000012019">
    <property type="component" value="Unassembled WGS sequence"/>
</dbReference>
<gene>
    <name evidence="2" type="ORF">MPL1_11398</name>
</gene>
<dbReference type="eggNOG" id="COG0457">
    <property type="taxonomic scope" value="Bacteria"/>
</dbReference>
<dbReference type="PATRIC" id="fig|1286106.3.peg.2280"/>
<feature type="signal peptide" evidence="1">
    <location>
        <begin position="1"/>
        <end position="19"/>
    </location>
</feature>
<keyword evidence="1" id="KW-0732">Signal</keyword>
<dbReference type="AlphaFoldDB" id="M7NYD5"/>